<evidence type="ECO:0000313" key="2">
    <source>
        <dbReference type="Proteomes" id="UP000034637"/>
    </source>
</evidence>
<dbReference type="Gene3D" id="1.10.3210.10">
    <property type="entry name" value="Hypothetical protein af1432"/>
    <property type="match status" value="1"/>
</dbReference>
<protein>
    <recommendedName>
        <fullName evidence="3">HD/PDEase domain-containing protein</fullName>
    </recommendedName>
</protein>
<accession>A0A0G1V0E2</accession>
<dbReference type="SUPFAM" id="SSF109604">
    <property type="entry name" value="HD-domain/PDEase-like"/>
    <property type="match status" value="1"/>
</dbReference>
<dbReference type="EMBL" id="LCPP01000018">
    <property type="protein sequence ID" value="KKU99959.1"/>
    <property type="molecule type" value="Genomic_DNA"/>
</dbReference>
<dbReference type="GO" id="GO:0008893">
    <property type="term" value="F:guanosine-3',5'-bis(diphosphate) 3'-diphosphatase activity"/>
    <property type="evidence" value="ECO:0007669"/>
    <property type="project" value="TreeGrafter"/>
</dbReference>
<evidence type="ECO:0008006" key="3">
    <source>
        <dbReference type="Google" id="ProtNLM"/>
    </source>
</evidence>
<dbReference type="AlphaFoldDB" id="A0A0G1V0E2"/>
<evidence type="ECO:0000313" key="1">
    <source>
        <dbReference type="EMBL" id="KKU99959.1"/>
    </source>
</evidence>
<proteinExistence type="predicted"/>
<dbReference type="PANTHER" id="PTHR46246:SF1">
    <property type="entry name" value="GUANOSINE-3',5'-BIS(DIPHOSPHATE) 3'-PYROPHOSPHOHYDROLASE MESH1"/>
    <property type="match status" value="1"/>
</dbReference>
<reference evidence="1 2" key="1">
    <citation type="journal article" date="2015" name="Nature">
        <title>rRNA introns, odd ribosomes, and small enigmatic genomes across a large radiation of phyla.</title>
        <authorList>
            <person name="Brown C.T."/>
            <person name="Hug L.A."/>
            <person name="Thomas B.C."/>
            <person name="Sharon I."/>
            <person name="Castelle C.J."/>
            <person name="Singh A."/>
            <person name="Wilkins M.J."/>
            <person name="Williams K.H."/>
            <person name="Banfield J.F."/>
        </authorList>
    </citation>
    <scope>NUCLEOTIDE SEQUENCE [LARGE SCALE GENOMIC DNA]</scope>
</reference>
<gene>
    <name evidence="1" type="ORF">UY33_C0018G0002</name>
</gene>
<comment type="caution">
    <text evidence="1">The sequence shown here is derived from an EMBL/GenBank/DDBJ whole genome shotgun (WGS) entry which is preliminary data.</text>
</comment>
<sequence length="178" mass="20239">MSGRAPDPKKAERFQSAIIFLSDQVNKGSINPKPVLWHSFRVANNLYEDDQPEDVVIAGILHDALEDTKVSLELIRSAFGDKVANLVKTLTFDKSIPDKRLRYQEAYQRNLGGGQEALLIRTYDILDNSDYYQLAKSKEDYDFLLEKMKYFIDISSAVISDTNAWKILVAKYESLVGI</sequence>
<name>A0A0G1V0E2_9BACT</name>
<dbReference type="Proteomes" id="UP000034637">
    <property type="component" value="Unassembled WGS sequence"/>
</dbReference>
<dbReference type="Pfam" id="PF13328">
    <property type="entry name" value="HD_4"/>
    <property type="match status" value="1"/>
</dbReference>
<dbReference type="InterPro" id="IPR052194">
    <property type="entry name" value="MESH1"/>
</dbReference>
<dbReference type="PANTHER" id="PTHR46246">
    <property type="entry name" value="GUANOSINE-3',5'-BIS(DIPHOSPHATE) 3'-PYROPHOSPHOHYDROLASE MESH1"/>
    <property type="match status" value="1"/>
</dbReference>
<organism evidence="1 2">
    <name type="scientific">Candidatus Amesbacteria bacterium GW2011_GWA1_48_9</name>
    <dbReference type="NCBI Taxonomy" id="1618355"/>
    <lineage>
        <taxon>Bacteria</taxon>
        <taxon>Candidatus Amesiibacteriota</taxon>
    </lineage>
</organism>